<evidence type="ECO:0000256" key="1">
    <source>
        <dbReference type="ARBA" id="ARBA00022630"/>
    </source>
</evidence>
<organism evidence="6 7">
    <name type="scientific">Xylanimonas protaetiae</name>
    <dbReference type="NCBI Taxonomy" id="2509457"/>
    <lineage>
        <taxon>Bacteria</taxon>
        <taxon>Bacillati</taxon>
        <taxon>Actinomycetota</taxon>
        <taxon>Actinomycetes</taxon>
        <taxon>Micrococcales</taxon>
        <taxon>Promicromonosporaceae</taxon>
        <taxon>Xylanimonas</taxon>
    </lineage>
</organism>
<keyword evidence="4" id="KW-0503">Monooxygenase</keyword>
<dbReference type="InterPro" id="IPR011251">
    <property type="entry name" value="Luciferase-like_dom"/>
</dbReference>
<keyword evidence="3" id="KW-0560">Oxidoreductase</keyword>
<evidence type="ECO:0000313" key="7">
    <source>
        <dbReference type="Proteomes" id="UP000292118"/>
    </source>
</evidence>
<sequence length="384" mass="39770">MSVTSATVASASGPRTAKPVVLGVDLTTAGARALRTPGAPVARPFDGERFVRLVRTADQALLDLVVLDEPFLLHPGRGRVSGRLDSAVAAARVAPLTHGIGLVAALDTMHLEASAVADAIAAVDRASDGRSAWQVGCPTGVTPADERWPVQSVADAGRVVRSWDQEGSAGAEPGPDGRVRVDHDGIRFAVRRSVAGRSPLPQGRPPVVMRVQSPRCIVPAATTADVVRIVAPGREEARATREAVHAAALAAGRDPRTLRYLVEAYVVLASDRESALARLAMVEALEGPGVGGGALVVAGTPADLTHTVTDWVDGGVADGFLLRPSALDADLDAVVHGLVPALQARGRFRTSREPSTLREALGLPVPGYAAASDARRDDALVRAG</sequence>
<name>A0A4V0YFX9_9MICO</name>
<evidence type="ECO:0000313" key="6">
    <source>
        <dbReference type="EMBL" id="QAY69271.1"/>
    </source>
</evidence>
<dbReference type="Gene3D" id="3.20.20.30">
    <property type="entry name" value="Luciferase-like domain"/>
    <property type="match status" value="1"/>
</dbReference>
<dbReference type="InterPro" id="IPR036661">
    <property type="entry name" value="Luciferase-like_sf"/>
</dbReference>
<dbReference type="SUPFAM" id="SSF51679">
    <property type="entry name" value="Bacterial luciferase-like"/>
    <property type="match status" value="1"/>
</dbReference>
<dbReference type="Proteomes" id="UP000292118">
    <property type="component" value="Chromosome"/>
</dbReference>
<dbReference type="InterPro" id="IPR051260">
    <property type="entry name" value="Diverse_substr_monoxygenases"/>
</dbReference>
<dbReference type="EMBL" id="CP035493">
    <property type="protein sequence ID" value="QAY69271.1"/>
    <property type="molecule type" value="Genomic_DNA"/>
</dbReference>
<accession>A0A4V0YFX9</accession>
<keyword evidence="7" id="KW-1185">Reference proteome</keyword>
<dbReference type="PANTHER" id="PTHR30011">
    <property type="entry name" value="ALKANESULFONATE MONOOXYGENASE-RELATED"/>
    <property type="match status" value="1"/>
</dbReference>
<keyword evidence="1" id="KW-0285">Flavoprotein</keyword>
<dbReference type="AlphaFoldDB" id="A0A4V0YFX9"/>
<evidence type="ECO:0000256" key="4">
    <source>
        <dbReference type="ARBA" id="ARBA00023033"/>
    </source>
</evidence>
<protein>
    <submittedName>
        <fullName evidence="6">LLM class flavin-dependent oxidoreductase</fullName>
    </submittedName>
</protein>
<keyword evidence="2" id="KW-0288">FMN</keyword>
<dbReference type="GO" id="GO:0016705">
    <property type="term" value="F:oxidoreductase activity, acting on paired donors, with incorporation or reduction of molecular oxygen"/>
    <property type="evidence" value="ECO:0007669"/>
    <property type="project" value="InterPro"/>
</dbReference>
<evidence type="ECO:0000259" key="5">
    <source>
        <dbReference type="Pfam" id="PF00296"/>
    </source>
</evidence>
<dbReference type="PANTHER" id="PTHR30011:SF16">
    <property type="entry name" value="C2H2 FINGER DOMAIN TRANSCRIPTION FACTOR (EUROFUNG)-RELATED"/>
    <property type="match status" value="1"/>
</dbReference>
<evidence type="ECO:0000256" key="3">
    <source>
        <dbReference type="ARBA" id="ARBA00023002"/>
    </source>
</evidence>
<reference evidence="6 7" key="1">
    <citation type="submission" date="2019-01" db="EMBL/GenBank/DDBJ databases">
        <title>Genome sequencing of strain FW10M-9.</title>
        <authorList>
            <person name="Heo J."/>
            <person name="Kim S.-J."/>
            <person name="Kim J.-S."/>
            <person name="Hong S.-B."/>
            <person name="Kwon S.-W."/>
        </authorList>
    </citation>
    <scope>NUCLEOTIDE SEQUENCE [LARGE SCALE GENOMIC DNA]</scope>
    <source>
        <strain evidence="6 7">FW10M-9</strain>
    </source>
</reference>
<dbReference type="GO" id="GO:0004497">
    <property type="term" value="F:monooxygenase activity"/>
    <property type="evidence" value="ECO:0007669"/>
    <property type="project" value="UniProtKB-KW"/>
</dbReference>
<feature type="domain" description="Luciferase-like" evidence="5">
    <location>
        <begin position="40"/>
        <end position="280"/>
    </location>
</feature>
<dbReference type="RefSeq" id="WP_129186671.1">
    <property type="nucleotide sequence ID" value="NZ_CP035493.1"/>
</dbReference>
<dbReference type="KEGG" id="xya:ET471_03830"/>
<gene>
    <name evidence="6" type="ORF">ET471_03830</name>
</gene>
<evidence type="ECO:0000256" key="2">
    <source>
        <dbReference type="ARBA" id="ARBA00022643"/>
    </source>
</evidence>
<dbReference type="Pfam" id="PF00296">
    <property type="entry name" value="Bac_luciferase"/>
    <property type="match status" value="1"/>
</dbReference>
<proteinExistence type="predicted"/>
<dbReference type="OrthoDB" id="3265338at2"/>